<evidence type="ECO:0000313" key="3">
    <source>
        <dbReference type="EMBL" id="HGU33751.1"/>
    </source>
</evidence>
<accession>A0A7C4VR43</accession>
<dbReference type="SUPFAM" id="SSF142433">
    <property type="entry name" value="CinA-like"/>
    <property type="match status" value="1"/>
</dbReference>
<dbReference type="EMBL" id="DSUH01000299">
    <property type="protein sequence ID" value="HGU33751.1"/>
    <property type="molecule type" value="Genomic_DNA"/>
</dbReference>
<dbReference type="SMART" id="SM00852">
    <property type="entry name" value="MoCF_biosynth"/>
    <property type="match status" value="1"/>
</dbReference>
<dbReference type="InterPro" id="IPR008136">
    <property type="entry name" value="CinA_C"/>
</dbReference>
<reference evidence="3" key="1">
    <citation type="journal article" date="2020" name="mSystems">
        <title>Genome- and Community-Level Interaction Insights into Carbon Utilization and Element Cycling Functions of Hydrothermarchaeota in Hydrothermal Sediment.</title>
        <authorList>
            <person name="Zhou Z."/>
            <person name="Liu Y."/>
            <person name="Xu W."/>
            <person name="Pan J."/>
            <person name="Luo Z.H."/>
            <person name="Li M."/>
        </authorList>
    </citation>
    <scope>NUCLEOTIDE SEQUENCE [LARGE SCALE GENOMIC DNA]</scope>
    <source>
        <strain evidence="3">SpSt-477</strain>
    </source>
</reference>
<dbReference type="Pfam" id="PF02464">
    <property type="entry name" value="CinA"/>
    <property type="match status" value="1"/>
</dbReference>
<protein>
    <recommendedName>
        <fullName evidence="1">CinA-like protein</fullName>
    </recommendedName>
</protein>
<dbReference type="InterPro" id="IPR001453">
    <property type="entry name" value="MoaB/Mog_dom"/>
</dbReference>
<dbReference type="Pfam" id="PF00994">
    <property type="entry name" value="MoCF_biosynth"/>
    <property type="match status" value="1"/>
</dbReference>
<dbReference type="PANTHER" id="PTHR13939">
    <property type="entry name" value="NICOTINAMIDE-NUCLEOTIDE AMIDOHYDROLASE PNCC"/>
    <property type="match status" value="1"/>
</dbReference>
<dbReference type="SUPFAM" id="SSF53218">
    <property type="entry name" value="Molybdenum cofactor biosynthesis proteins"/>
    <property type="match status" value="1"/>
</dbReference>
<dbReference type="NCBIfam" id="TIGR00200">
    <property type="entry name" value="cinA_nterm"/>
    <property type="match status" value="1"/>
</dbReference>
<evidence type="ECO:0000259" key="2">
    <source>
        <dbReference type="SMART" id="SM00852"/>
    </source>
</evidence>
<proteinExistence type="inferred from homology"/>
<comment type="caution">
    <text evidence="3">The sequence shown here is derived from an EMBL/GenBank/DDBJ whole genome shotgun (WGS) entry which is preliminary data.</text>
</comment>
<dbReference type="AlphaFoldDB" id="A0A7C4VR43"/>
<sequence length="418" mass="44929">MIAEILSTGDEIRTGTLVDTNSAYIAQELEGMGVRVLRHLTVGDDLTELAAVLQEIGSRADIAVVTGGLGPTSDDLSAEAAASAAGVPLVLDPEALRWIEGFFDRIGRPMGDNNRKQALLPESAVRIDNPIGSAPGFHLLIGKCRCFFLPGVPLEMKRMLRESVLPTIDTLLGSGARPIRIVTTLSSFGYGESMTAEKLTGFDAAFPDIRLGYRAKFPEVQIKLYLEGTDRLKLEARSLEAAGWVKERLGGRVFSDRGESMPEVIGRLLVERGATLAVAESCTGGLISHWITNVAGSSRYFLSAAVTYANEAKSRLLGVSPEILLRHGAVSEPVIREMAEGVRRMSGANFGLATSGIAGPDGGTPEKPVGLVWIGVSTQENGTSARSFQFRYANREANKQMFAMTALEMLRRTLCQNS</sequence>
<name>A0A7C4VR43_9BACT</name>
<dbReference type="InterPro" id="IPR050101">
    <property type="entry name" value="CinA"/>
</dbReference>
<comment type="similarity">
    <text evidence="1">Belongs to the CinA family.</text>
</comment>
<gene>
    <name evidence="3" type="ORF">ENS29_12990</name>
</gene>
<feature type="domain" description="MoaB/Mog" evidence="2">
    <location>
        <begin position="4"/>
        <end position="170"/>
    </location>
</feature>
<dbReference type="Gene3D" id="3.90.950.20">
    <property type="entry name" value="CinA-like"/>
    <property type="match status" value="1"/>
</dbReference>
<dbReference type="Gene3D" id="3.40.980.10">
    <property type="entry name" value="MoaB/Mog-like domain"/>
    <property type="match status" value="1"/>
</dbReference>
<evidence type="ECO:0000256" key="1">
    <source>
        <dbReference type="HAMAP-Rule" id="MF_00226"/>
    </source>
</evidence>
<dbReference type="InterPro" id="IPR036425">
    <property type="entry name" value="MoaB/Mog-like_dom_sf"/>
</dbReference>
<dbReference type="InterPro" id="IPR008135">
    <property type="entry name" value="Competence-induced_CinA"/>
</dbReference>
<dbReference type="PANTHER" id="PTHR13939:SF0">
    <property type="entry name" value="NMN AMIDOHYDROLASE-LIKE PROTEIN YFAY"/>
    <property type="match status" value="1"/>
</dbReference>
<dbReference type="CDD" id="cd00885">
    <property type="entry name" value="cinA"/>
    <property type="match status" value="1"/>
</dbReference>
<dbReference type="PIRSF" id="PIRSF006728">
    <property type="entry name" value="CinA"/>
    <property type="match status" value="1"/>
</dbReference>
<dbReference type="InterPro" id="IPR036653">
    <property type="entry name" value="CinA-like_C"/>
</dbReference>
<dbReference type="NCBIfam" id="TIGR00199">
    <property type="entry name" value="PncC_domain"/>
    <property type="match status" value="1"/>
</dbReference>
<dbReference type="HAMAP" id="MF_00226_B">
    <property type="entry name" value="CinA_B"/>
    <property type="match status" value="1"/>
</dbReference>
<organism evidence="3">
    <name type="scientific">Desulfatirhabdium butyrativorans</name>
    <dbReference type="NCBI Taxonomy" id="340467"/>
    <lineage>
        <taxon>Bacteria</taxon>
        <taxon>Pseudomonadati</taxon>
        <taxon>Thermodesulfobacteriota</taxon>
        <taxon>Desulfobacteria</taxon>
        <taxon>Desulfobacterales</taxon>
        <taxon>Desulfatirhabdiaceae</taxon>
        <taxon>Desulfatirhabdium</taxon>
    </lineage>
</organism>